<protein>
    <recommendedName>
        <fullName evidence="1">PH domain-containing protein</fullName>
    </recommendedName>
</protein>
<accession>A0A8K1CAA1</accession>
<comment type="caution">
    <text evidence="2">The sequence shown here is derived from an EMBL/GenBank/DDBJ whole genome shotgun (WGS) entry which is preliminary data.</text>
</comment>
<dbReference type="InterPro" id="IPR001849">
    <property type="entry name" value="PH_domain"/>
</dbReference>
<gene>
    <name evidence="2" type="ORF">Poli38472_004464</name>
</gene>
<dbReference type="SUPFAM" id="SSF50729">
    <property type="entry name" value="PH domain-like"/>
    <property type="match status" value="2"/>
</dbReference>
<evidence type="ECO:0000313" key="3">
    <source>
        <dbReference type="Proteomes" id="UP000794436"/>
    </source>
</evidence>
<dbReference type="EMBL" id="SPLM01000109">
    <property type="protein sequence ID" value="TMW59395.1"/>
    <property type="molecule type" value="Genomic_DNA"/>
</dbReference>
<dbReference type="AlphaFoldDB" id="A0A8K1CAA1"/>
<dbReference type="Pfam" id="PF00169">
    <property type="entry name" value="PH"/>
    <property type="match status" value="2"/>
</dbReference>
<dbReference type="Proteomes" id="UP000794436">
    <property type="component" value="Unassembled WGS sequence"/>
</dbReference>
<dbReference type="PANTHER" id="PTHR14336:SF15">
    <property type="entry name" value="DUAL ADAPTER FOR PHOSPHOTYROSINE AND 3-PHOSPHOTYROSINE AND 3-PHOSPHOINOSITIDE"/>
    <property type="match status" value="1"/>
</dbReference>
<dbReference type="InterPro" id="IPR051707">
    <property type="entry name" value="PI-Interact_SigTrans_Reg"/>
</dbReference>
<reference evidence="2" key="1">
    <citation type="submission" date="2019-03" db="EMBL/GenBank/DDBJ databases">
        <title>Long read genome sequence of the mycoparasitic Pythium oligandrum ATCC 38472 isolated from sugarbeet rhizosphere.</title>
        <authorList>
            <person name="Gaulin E."/>
        </authorList>
    </citation>
    <scope>NUCLEOTIDE SEQUENCE</scope>
    <source>
        <strain evidence="2">ATCC 38472_TT</strain>
    </source>
</reference>
<dbReference type="PANTHER" id="PTHR14336">
    <property type="entry name" value="TANDEM PH DOMAIN CONTAINING PROTEIN"/>
    <property type="match status" value="1"/>
</dbReference>
<organism evidence="2 3">
    <name type="scientific">Pythium oligandrum</name>
    <name type="common">Mycoparasitic fungus</name>
    <dbReference type="NCBI Taxonomy" id="41045"/>
    <lineage>
        <taxon>Eukaryota</taxon>
        <taxon>Sar</taxon>
        <taxon>Stramenopiles</taxon>
        <taxon>Oomycota</taxon>
        <taxon>Peronosporomycetes</taxon>
        <taxon>Pythiales</taxon>
        <taxon>Pythiaceae</taxon>
        <taxon>Pythium</taxon>
    </lineage>
</organism>
<name>A0A8K1CAA1_PYTOL</name>
<dbReference type="PROSITE" id="PS50003">
    <property type="entry name" value="PH_DOMAIN"/>
    <property type="match status" value="1"/>
</dbReference>
<dbReference type="SMART" id="SM00233">
    <property type="entry name" value="PH"/>
    <property type="match status" value="2"/>
</dbReference>
<keyword evidence="3" id="KW-1185">Reference proteome</keyword>
<evidence type="ECO:0000313" key="2">
    <source>
        <dbReference type="EMBL" id="TMW59395.1"/>
    </source>
</evidence>
<dbReference type="CDD" id="cd00821">
    <property type="entry name" value="PH"/>
    <property type="match status" value="1"/>
</dbReference>
<proteinExistence type="predicted"/>
<evidence type="ECO:0000259" key="1">
    <source>
        <dbReference type="PROSITE" id="PS50003"/>
    </source>
</evidence>
<dbReference type="Gene3D" id="2.30.29.30">
    <property type="entry name" value="Pleckstrin-homology domain (PH domain)/Phosphotyrosine-binding domain (PTB)"/>
    <property type="match status" value="2"/>
</dbReference>
<feature type="domain" description="PH" evidence="1">
    <location>
        <begin position="62"/>
        <end position="165"/>
    </location>
</feature>
<dbReference type="OrthoDB" id="63267at2759"/>
<dbReference type="InterPro" id="IPR011993">
    <property type="entry name" value="PH-like_dom_sf"/>
</dbReference>
<sequence>MDVSVLTPTQLESKGVTPYVYDDNLEYVDLMSMSRISAFEARSRHRMGRELAALKSSSPFKGPVFYGWLWKKGASFKTWKKRFFLLHGCTLTYYTHPCVISTEKLGTRYLEIPAKGGLRVAAAVLTDETTFGIRITSSSGRILYVQAGDHGPRLEWLHVLQDAPQKKYGTSAVRCTSVSDIMTSRSFDMASRESSPSDSIFSTMSSDGEENLISDIQGWLYIRTSKLTGFRKRFVTLLDGHLYITSSPRPQCPQDVAHEVILVAPWNGHEYGIHIHLDRHKEMFAHATSSEEMNLWIEAMTNSR</sequence>